<evidence type="ECO:0000256" key="11">
    <source>
        <dbReference type="ARBA" id="ARBA00074462"/>
    </source>
</evidence>
<evidence type="ECO:0000256" key="10">
    <source>
        <dbReference type="ARBA" id="ARBA00023180"/>
    </source>
</evidence>
<feature type="signal peptide" evidence="14">
    <location>
        <begin position="1"/>
        <end position="29"/>
    </location>
</feature>
<dbReference type="Pfam" id="PF00028">
    <property type="entry name" value="Cadherin"/>
    <property type="match status" value="5"/>
</dbReference>
<evidence type="ECO:0000256" key="4">
    <source>
        <dbReference type="ARBA" id="ARBA00022729"/>
    </source>
</evidence>
<dbReference type="STRING" id="137246.A0A401SHL1"/>
<feature type="domain" description="Cadherin" evidence="15">
    <location>
        <begin position="29"/>
        <end position="133"/>
    </location>
</feature>
<sequence>MANLQNNNAFIIKMLTLILLLCTINLVFGEIRYSILEELEYGTFVGNIAEDLGLNVRQLSARKCRLASVDGRQHLEVNLENGVLFVYERMDREQLCAQITRCILNFQIIVENPLEMYRGEVEIVDINDNSPSFPESAILLQIAENIAPGSRFPLESALDPDVGTNAVTAYKLSPNEHFRLNVQTREDNTKLAELLLEKPLDREQQSSFELVLAAFDGGTPPRSGTIQINVNLLDINDNAPAFDQEVYRASLVENTSPGTFVIKINAVDPDQGTNAELKYSFINLVSRRVRELFSLDPDTGEVRVQEPLDFEEASSYELAVQAMDNGSPAIAGHSKVLIKLVDMNDNAPKIKLASLSSNVPEDAELGTVVALIDVTDRDSGANGRIHCQVPKEFPFKLVSSLNNHYKLITSGLLDRETITVYNIPILAWDSGSPPLSSNQTVQISISDINDNAPRFARRTYTEYVMENNVPGASISTVTASDPDLEQNSYISYSFKDIIQQSPVSTYLNINSLNGTIYALRSFDYENVKNFQVQIQARDAGVPPLSSSATVNVIILDQNDNAPIIVSPSVQSGSAAEVVVPQSAGQGYLVTKIIATDADSGQNARLSYQMVRSTDLTLFTISSNSGEIRTTRNILDQDGSTHNLVISVKDNGQPRLSTTATIVLSILANVSEKSSDTNNLISTPNYSSDLNLYLIAAFSSTSLIFLVIIVLLVVLKCHQDRNDVPGYWSPACCCSRMNAKETFSRASVPTDSLNYSGTGQNIPFPETYQYTVCLSPESSKSDFLFLKPCNPHMPQGQC</sequence>
<gene>
    <name evidence="16" type="ORF">chiPu_0008307</name>
</gene>
<dbReference type="PANTHER" id="PTHR24028">
    <property type="entry name" value="CADHERIN-87A"/>
    <property type="match status" value="1"/>
</dbReference>
<evidence type="ECO:0000256" key="5">
    <source>
        <dbReference type="ARBA" id="ARBA00022737"/>
    </source>
</evidence>
<keyword evidence="5" id="KW-0677">Repeat</keyword>
<dbReference type="FunFam" id="2.60.40.60:FF:000004">
    <property type="entry name" value="Protocadherin 1 gamma 2"/>
    <property type="match status" value="1"/>
</dbReference>
<keyword evidence="3 13" id="KW-0812">Transmembrane</keyword>
<proteinExistence type="predicted"/>
<dbReference type="SMART" id="SM00112">
    <property type="entry name" value="CA"/>
    <property type="match status" value="5"/>
</dbReference>
<dbReference type="CDD" id="cd11304">
    <property type="entry name" value="Cadherin_repeat"/>
    <property type="match status" value="6"/>
</dbReference>
<evidence type="ECO:0000256" key="12">
    <source>
        <dbReference type="PROSITE-ProRule" id="PRU00043"/>
    </source>
</evidence>
<protein>
    <recommendedName>
        <fullName evidence="11">Protocadherin gamma-C3</fullName>
    </recommendedName>
</protein>
<keyword evidence="9 13" id="KW-0472">Membrane</keyword>
<dbReference type="PROSITE" id="PS50268">
    <property type="entry name" value="CADHERIN_2"/>
    <property type="match status" value="6"/>
</dbReference>
<dbReference type="FunFam" id="2.60.40.60:FF:000002">
    <property type="entry name" value="Protocadherin alpha 2"/>
    <property type="match status" value="1"/>
</dbReference>
<keyword evidence="10" id="KW-0325">Glycoprotein</keyword>
<evidence type="ECO:0000259" key="15">
    <source>
        <dbReference type="PROSITE" id="PS50268"/>
    </source>
</evidence>
<dbReference type="InterPro" id="IPR002126">
    <property type="entry name" value="Cadherin-like_dom"/>
</dbReference>
<dbReference type="FunFam" id="2.60.40.60:FF:000001">
    <property type="entry name" value="Protocadherin alpha 2"/>
    <property type="match status" value="1"/>
</dbReference>
<reference evidence="16 17" key="1">
    <citation type="journal article" date="2018" name="Nat. Ecol. Evol.">
        <title>Shark genomes provide insights into elasmobranch evolution and the origin of vertebrates.</title>
        <authorList>
            <person name="Hara Y"/>
            <person name="Yamaguchi K"/>
            <person name="Onimaru K"/>
            <person name="Kadota M"/>
            <person name="Koyanagi M"/>
            <person name="Keeley SD"/>
            <person name="Tatsumi K"/>
            <person name="Tanaka K"/>
            <person name="Motone F"/>
            <person name="Kageyama Y"/>
            <person name="Nozu R"/>
            <person name="Adachi N"/>
            <person name="Nishimura O"/>
            <person name="Nakagawa R"/>
            <person name="Tanegashima C"/>
            <person name="Kiyatake I"/>
            <person name="Matsumoto R"/>
            <person name="Murakumo K"/>
            <person name="Nishida K"/>
            <person name="Terakita A"/>
            <person name="Kuratani S"/>
            <person name="Sato K"/>
            <person name="Hyodo S Kuraku.S."/>
        </authorList>
    </citation>
    <scope>NUCLEOTIDE SEQUENCE [LARGE SCALE GENOMIC DNA]</scope>
</reference>
<evidence type="ECO:0000256" key="6">
    <source>
        <dbReference type="ARBA" id="ARBA00022837"/>
    </source>
</evidence>
<dbReference type="Pfam" id="PF16492">
    <property type="entry name" value="Cadherin_C_2"/>
    <property type="match status" value="1"/>
</dbReference>
<evidence type="ECO:0000256" key="14">
    <source>
        <dbReference type="SAM" id="SignalP"/>
    </source>
</evidence>
<dbReference type="OrthoDB" id="6252479at2759"/>
<evidence type="ECO:0000256" key="2">
    <source>
        <dbReference type="ARBA" id="ARBA00022475"/>
    </source>
</evidence>
<evidence type="ECO:0000313" key="17">
    <source>
        <dbReference type="Proteomes" id="UP000287033"/>
    </source>
</evidence>
<dbReference type="EMBL" id="BEZZ01000269">
    <property type="protein sequence ID" value="GCC29864.1"/>
    <property type="molecule type" value="Genomic_DNA"/>
</dbReference>
<dbReference type="FunFam" id="2.60.40.60:FF:000006">
    <property type="entry name" value="Protocadherin alpha 2"/>
    <property type="match status" value="1"/>
</dbReference>
<feature type="domain" description="Cadherin" evidence="15">
    <location>
        <begin position="571"/>
        <end position="685"/>
    </location>
</feature>
<evidence type="ECO:0000256" key="1">
    <source>
        <dbReference type="ARBA" id="ARBA00004251"/>
    </source>
</evidence>
<dbReference type="InterPro" id="IPR032455">
    <property type="entry name" value="Cadherin_C"/>
</dbReference>
<feature type="chain" id="PRO_5019024306" description="Protocadherin gamma-C3" evidence="14">
    <location>
        <begin position="30"/>
        <end position="797"/>
    </location>
</feature>
<comment type="subcellular location">
    <subcellularLocation>
        <location evidence="1">Cell membrane</location>
        <topology evidence="1">Single-pass type I membrane protein</topology>
    </subcellularLocation>
</comment>
<evidence type="ECO:0000256" key="8">
    <source>
        <dbReference type="ARBA" id="ARBA00022989"/>
    </source>
</evidence>
<dbReference type="PROSITE" id="PS00232">
    <property type="entry name" value="CADHERIN_1"/>
    <property type="match status" value="3"/>
</dbReference>
<keyword evidence="2" id="KW-1003">Cell membrane</keyword>
<dbReference type="SUPFAM" id="SSF49313">
    <property type="entry name" value="Cadherin-like"/>
    <property type="match status" value="6"/>
</dbReference>
<feature type="domain" description="Cadherin" evidence="15">
    <location>
        <begin position="243"/>
        <end position="350"/>
    </location>
</feature>
<keyword evidence="17" id="KW-1185">Reference proteome</keyword>
<feature type="domain" description="Cadherin" evidence="15">
    <location>
        <begin position="351"/>
        <end position="455"/>
    </location>
</feature>
<keyword evidence="7" id="KW-0130">Cell adhesion</keyword>
<dbReference type="FunFam" id="2.60.40.60:FF:000018">
    <property type="entry name" value="Protocadherin gamma c3"/>
    <property type="match status" value="1"/>
</dbReference>
<dbReference type="Gene3D" id="2.60.40.60">
    <property type="entry name" value="Cadherins"/>
    <property type="match status" value="6"/>
</dbReference>
<dbReference type="OMA" id="ERSICSI"/>
<dbReference type="GO" id="GO:0005886">
    <property type="term" value="C:plasma membrane"/>
    <property type="evidence" value="ECO:0007669"/>
    <property type="project" value="UniProtKB-SubCell"/>
</dbReference>
<feature type="transmembrane region" description="Helical" evidence="13">
    <location>
        <begin position="691"/>
        <end position="714"/>
    </location>
</feature>
<dbReference type="PANTHER" id="PTHR24028:SF236">
    <property type="entry name" value="PROTOCADHERIN GAMMA-C3"/>
    <property type="match status" value="1"/>
</dbReference>
<feature type="domain" description="Cadherin" evidence="15">
    <location>
        <begin position="456"/>
        <end position="564"/>
    </location>
</feature>
<evidence type="ECO:0000313" key="16">
    <source>
        <dbReference type="EMBL" id="GCC29864.1"/>
    </source>
</evidence>
<dbReference type="AlphaFoldDB" id="A0A401SHL1"/>
<dbReference type="GO" id="GO:0007156">
    <property type="term" value="P:homophilic cell adhesion via plasma membrane adhesion molecules"/>
    <property type="evidence" value="ECO:0007669"/>
    <property type="project" value="InterPro"/>
</dbReference>
<dbReference type="PRINTS" id="PR00205">
    <property type="entry name" value="CADHERIN"/>
</dbReference>
<evidence type="ECO:0000256" key="13">
    <source>
        <dbReference type="SAM" id="Phobius"/>
    </source>
</evidence>
<evidence type="ECO:0000256" key="3">
    <source>
        <dbReference type="ARBA" id="ARBA00022692"/>
    </source>
</evidence>
<name>A0A401SHL1_CHIPU</name>
<keyword evidence="8 13" id="KW-1133">Transmembrane helix</keyword>
<dbReference type="InterPro" id="IPR015919">
    <property type="entry name" value="Cadherin-like_sf"/>
</dbReference>
<keyword evidence="4 14" id="KW-0732">Signal</keyword>
<dbReference type="InterPro" id="IPR050174">
    <property type="entry name" value="Protocadherin/Cadherin-CA"/>
</dbReference>
<dbReference type="GO" id="GO:0005509">
    <property type="term" value="F:calcium ion binding"/>
    <property type="evidence" value="ECO:0007669"/>
    <property type="project" value="UniProtKB-UniRule"/>
</dbReference>
<evidence type="ECO:0000256" key="9">
    <source>
        <dbReference type="ARBA" id="ARBA00023136"/>
    </source>
</evidence>
<organism evidence="16 17">
    <name type="scientific">Chiloscyllium punctatum</name>
    <name type="common">Brownbanded bambooshark</name>
    <name type="synonym">Hemiscyllium punctatum</name>
    <dbReference type="NCBI Taxonomy" id="137246"/>
    <lineage>
        <taxon>Eukaryota</taxon>
        <taxon>Metazoa</taxon>
        <taxon>Chordata</taxon>
        <taxon>Craniata</taxon>
        <taxon>Vertebrata</taxon>
        <taxon>Chondrichthyes</taxon>
        <taxon>Elasmobranchii</taxon>
        <taxon>Galeomorphii</taxon>
        <taxon>Galeoidea</taxon>
        <taxon>Orectolobiformes</taxon>
        <taxon>Hemiscylliidae</taxon>
        <taxon>Chiloscyllium</taxon>
    </lineage>
</organism>
<keyword evidence="6 12" id="KW-0106">Calcium</keyword>
<evidence type="ECO:0000256" key="7">
    <source>
        <dbReference type="ARBA" id="ARBA00022889"/>
    </source>
</evidence>
<dbReference type="FunFam" id="2.60.40.60:FF:000185">
    <property type="entry name" value="Protocadherin 2 alpha c"/>
    <property type="match status" value="1"/>
</dbReference>
<comment type="caution">
    <text evidence="16">The sequence shown here is derived from an EMBL/GenBank/DDBJ whole genome shotgun (WGS) entry which is preliminary data.</text>
</comment>
<feature type="domain" description="Cadherin" evidence="15">
    <location>
        <begin position="134"/>
        <end position="242"/>
    </location>
</feature>
<accession>A0A401SHL1</accession>
<dbReference type="InterPro" id="IPR013164">
    <property type="entry name" value="Cadherin_N"/>
</dbReference>
<dbReference type="Proteomes" id="UP000287033">
    <property type="component" value="Unassembled WGS sequence"/>
</dbReference>
<dbReference type="Pfam" id="PF08266">
    <property type="entry name" value="Cadherin_2"/>
    <property type="match status" value="1"/>
</dbReference>
<dbReference type="InterPro" id="IPR020894">
    <property type="entry name" value="Cadherin_CS"/>
</dbReference>